<protein>
    <submittedName>
        <fullName evidence="1">Uncharacterized protein</fullName>
    </submittedName>
</protein>
<reference evidence="1 2" key="1">
    <citation type="journal article" date="2018" name="Mol. Plant">
        <title>The genome of Artemisia annua provides insight into the evolution of Asteraceae family and artemisinin biosynthesis.</title>
        <authorList>
            <person name="Shen Q."/>
            <person name="Zhang L."/>
            <person name="Liao Z."/>
            <person name="Wang S."/>
            <person name="Yan T."/>
            <person name="Shi P."/>
            <person name="Liu M."/>
            <person name="Fu X."/>
            <person name="Pan Q."/>
            <person name="Wang Y."/>
            <person name="Lv Z."/>
            <person name="Lu X."/>
            <person name="Zhang F."/>
            <person name="Jiang W."/>
            <person name="Ma Y."/>
            <person name="Chen M."/>
            <person name="Hao X."/>
            <person name="Li L."/>
            <person name="Tang Y."/>
            <person name="Lv G."/>
            <person name="Zhou Y."/>
            <person name="Sun X."/>
            <person name="Brodelius P.E."/>
            <person name="Rose J.K.C."/>
            <person name="Tang K."/>
        </authorList>
    </citation>
    <scope>NUCLEOTIDE SEQUENCE [LARGE SCALE GENOMIC DNA]</scope>
    <source>
        <strain evidence="2">cv. Huhao1</strain>
        <tissue evidence="1">Leaf</tissue>
    </source>
</reference>
<accession>A0A2U1MRX6</accession>
<evidence type="ECO:0000313" key="1">
    <source>
        <dbReference type="EMBL" id="PWA64025.1"/>
    </source>
</evidence>
<proteinExistence type="predicted"/>
<sequence length="141" mass="15727">MAGNTYVTKGYSHYNHIPTPQGGYDHGPQNPIMNKIVAQTKTNKWAHAPASGYTYLSGTPTKFELLREYVYAPNMVSRYEDYRPNYGLNYENSTPNKRLFSPVLGYSTQESKQVHSSRGLAGVTHTGTGNISGPCIHNRKL</sequence>
<comment type="caution">
    <text evidence="1">The sequence shown here is derived from an EMBL/GenBank/DDBJ whole genome shotgun (WGS) entry which is preliminary data.</text>
</comment>
<name>A0A2U1MRX6_ARTAN</name>
<dbReference type="AlphaFoldDB" id="A0A2U1MRX6"/>
<evidence type="ECO:0000313" key="2">
    <source>
        <dbReference type="Proteomes" id="UP000245207"/>
    </source>
</evidence>
<keyword evidence="2" id="KW-1185">Reference proteome</keyword>
<dbReference type="EMBL" id="PKPP01004507">
    <property type="protein sequence ID" value="PWA64025.1"/>
    <property type="molecule type" value="Genomic_DNA"/>
</dbReference>
<dbReference type="Proteomes" id="UP000245207">
    <property type="component" value="Unassembled WGS sequence"/>
</dbReference>
<organism evidence="1 2">
    <name type="scientific">Artemisia annua</name>
    <name type="common">Sweet wormwood</name>
    <dbReference type="NCBI Taxonomy" id="35608"/>
    <lineage>
        <taxon>Eukaryota</taxon>
        <taxon>Viridiplantae</taxon>
        <taxon>Streptophyta</taxon>
        <taxon>Embryophyta</taxon>
        <taxon>Tracheophyta</taxon>
        <taxon>Spermatophyta</taxon>
        <taxon>Magnoliopsida</taxon>
        <taxon>eudicotyledons</taxon>
        <taxon>Gunneridae</taxon>
        <taxon>Pentapetalae</taxon>
        <taxon>asterids</taxon>
        <taxon>campanulids</taxon>
        <taxon>Asterales</taxon>
        <taxon>Asteraceae</taxon>
        <taxon>Asteroideae</taxon>
        <taxon>Anthemideae</taxon>
        <taxon>Artemisiinae</taxon>
        <taxon>Artemisia</taxon>
    </lineage>
</organism>
<gene>
    <name evidence="1" type="ORF">CTI12_AA351440</name>
</gene>
<dbReference type="OrthoDB" id="1479365at2759"/>